<sequence length="327" mass="36939">MASSLLPLPLGKYAIIGSNQLPRLTQKRCIPPIRKTKHGNHQHQSRGNNFEQWDSVTAKFAGAANVPFLLLQLPQIILNGRNLLSGNKSALLAVPWLGMFTGLLGNLSLMSYFIKKRETEAVVVQTLGVVSIYVVMLQLAMAEAMPLPHFIRYFHCGCFWSHCEFYEILSFAKSGNLACLGRFYYYCRNLCSSTSYVVNICPICSKHYLAWSDFLFDRLCLVFLWLGWVSSRTKAPNFLNQYLAGVPLFFSCGCLLHKWFTGSSWGCVFYGLGNLICMYCFNSISKEFFLAATISFIAWIGITLWRDTQAYGYSSPFTSLKELVFGP</sequence>
<accession>A0ABD1V913</accession>
<dbReference type="PANTHER" id="PTHR34809:SF1">
    <property type="entry name" value="MALTOSE EXCESS PROTEIN 1, CHLOROPLASTIC-RELATED"/>
    <property type="match status" value="1"/>
</dbReference>
<keyword evidence="1" id="KW-1133">Transmembrane helix</keyword>
<gene>
    <name evidence="2" type="ORF">Adt_07180</name>
</gene>
<feature type="transmembrane region" description="Helical" evidence="1">
    <location>
        <begin position="288"/>
        <end position="305"/>
    </location>
</feature>
<feature type="transmembrane region" description="Helical" evidence="1">
    <location>
        <begin position="121"/>
        <end position="141"/>
    </location>
</feature>
<dbReference type="AlphaFoldDB" id="A0ABD1V913"/>
<keyword evidence="1" id="KW-0812">Transmembrane</keyword>
<evidence type="ECO:0000313" key="3">
    <source>
        <dbReference type="Proteomes" id="UP001604336"/>
    </source>
</evidence>
<comment type="caution">
    <text evidence="2">The sequence shown here is derived from an EMBL/GenBank/DDBJ whole genome shotgun (WGS) entry which is preliminary data.</text>
</comment>
<dbReference type="InterPro" id="IPR034628">
    <property type="entry name" value="MEX1/MEX1-like"/>
</dbReference>
<proteinExistence type="predicted"/>
<dbReference type="PANTHER" id="PTHR34809">
    <property type="entry name" value="MALTOSE EXCESS PROTEIN 1, CHLOROPLASTIC-RELATED"/>
    <property type="match status" value="1"/>
</dbReference>
<keyword evidence="3" id="KW-1185">Reference proteome</keyword>
<dbReference type="Proteomes" id="UP001604336">
    <property type="component" value="Unassembled WGS sequence"/>
</dbReference>
<feature type="transmembrane region" description="Helical" evidence="1">
    <location>
        <begin position="262"/>
        <end position="281"/>
    </location>
</feature>
<evidence type="ECO:0000313" key="2">
    <source>
        <dbReference type="EMBL" id="KAL2533829.1"/>
    </source>
</evidence>
<keyword evidence="1" id="KW-0472">Membrane</keyword>
<name>A0ABD1V913_9LAMI</name>
<organism evidence="2 3">
    <name type="scientific">Abeliophyllum distichum</name>
    <dbReference type="NCBI Taxonomy" id="126358"/>
    <lineage>
        <taxon>Eukaryota</taxon>
        <taxon>Viridiplantae</taxon>
        <taxon>Streptophyta</taxon>
        <taxon>Embryophyta</taxon>
        <taxon>Tracheophyta</taxon>
        <taxon>Spermatophyta</taxon>
        <taxon>Magnoliopsida</taxon>
        <taxon>eudicotyledons</taxon>
        <taxon>Gunneridae</taxon>
        <taxon>Pentapetalae</taxon>
        <taxon>asterids</taxon>
        <taxon>lamiids</taxon>
        <taxon>Lamiales</taxon>
        <taxon>Oleaceae</taxon>
        <taxon>Forsythieae</taxon>
        <taxon>Abeliophyllum</taxon>
    </lineage>
</organism>
<reference evidence="3" key="1">
    <citation type="submission" date="2024-07" db="EMBL/GenBank/DDBJ databases">
        <title>Two chromosome-level genome assemblies of Korean endemic species Abeliophyllum distichum and Forsythia ovata (Oleaceae).</title>
        <authorList>
            <person name="Jang H."/>
        </authorList>
    </citation>
    <scope>NUCLEOTIDE SEQUENCE [LARGE SCALE GENOMIC DNA]</scope>
</reference>
<feature type="transmembrane region" description="Helical" evidence="1">
    <location>
        <begin position="93"/>
        <end position="114"/>
    </location>
</feature>
<dbReference type="EMBL" id="JBFOLK010000002">
    <property type="protein sequence ID" value="KAL2533829.1"/>
    <property type="molecule type" value="Genomic_DNA"/>
</dbReference>
<evidence type="ECO:0000256" key="1">
    <source>
        <dbReference type="SAM" id="Phobius"/>
    </source>
</evidence>
<protein>
    <submittedName>
        <fullName evidence="2">Maltose excess protein 1</fullName>
    </submittedName>
</protein>